<dbReference type="Proteomes" id="UP001431209">
    <property type="component" value="Unassembled WGS sequence"/>
</dbReference>
<sequence>MRCFGCMDAIFNSRAHDVSEDEDSFFESSNITLEWCQNSIATYERRIHNVVISNGGHYRMVIKNKGRNYSTNFNLKGTDSIGRVLFEYEDITISNDKFSYEFVVKQDVRVDVQTKLKLSVPGLTTGYSIKVYKIEKHVVPSPTRRTSNAPRRKTTLGHVLSRGTNVTTRKRINTISAKDKEWVIIEDGNSSIEFTEVPEDTNSDDEDTWTK</sequence>
<protein>
    <submittedName>
        <fullName evidence="2">Transcription factor che</fullName>
    </submittedName>
</protein>
<evidence type="ECO:0000313" key="1">
    <source>
        <dbReference type="EMBL" id="KAL0476962.1"/>
    </source>
</evidence>
<evidence type="ECO:0000313" key="3">
    <source>
        <dbReference type="Proteomes" id="UP001431209"/>
    </source>
</evidence>
<name>A0AAW2YLM3_9EUKA</name>
<dbReference type="AlphaFoldDB" id="A0AAW2YLM3"/>
<reference evidence="1 3" key="1">
    <citation type="submission" date="2024-03" db="EMBL/GenBank/DDBJ databases">
        <title>The Acrasis kona genome and developmental transcriptomes reveal deep origins of eukaryotic multicellular pathways.</title>
        <authorList>
            <person name="Sheikh S."/>
            <person name="Fu C.-J."/>
            <person name="Brown M.W."/>
            <person name="Baldauf S.L."/>
        </authorList>
    </citation>
    <scope>NUCLEOTIDE SEQUENCE [LARGE SCALE GENOMIC DNA]</scope>
    <source>
        <strain evidence="1 3">ATCC MYA-3509</strain>
    </source>
</reference>
<evidence type="ECO:0000313" key="2">
    <source>
        <dbReference type="EMBL" id="KAL0481251.1"/>
    </source>
</evidence>
<proteinExistence type="predicted"/>
<comment type="caution">
    <text evidence="1">The sequence shown here is derived from an EMBL/GenBank/DDBJ whole genome shotgun (WGS) entry which is preliminary data.</text>
</comment>
<keyword evidence="3" id="KW-1185">Reference proteome</keyword>
<gene>
    <name evidence="1" type="ORF">AKO1_006426</name>
    <name evidence="2" type="ORF">AKO1_012792</name>
</gene>
<organism evidence="1 3">
    <name type="scientific">Acrasis kona</name>
    <dbReference type="NCBI Taxonomy" id="1008807"/>
    <lineage>
        <taxon>Eukaryota</taxon>
        <taxon>Discoba</taxon>
        <taxon>Heterolobosea</taxon>
        <taxon>Tetramitia</taxon>
        <taxon>Eutetramitia</taxon>
        <taxon>Acrasidae</taxon>
        <taxon>Acrasis</taxon>
    </lineage>
</organism>
<dbReference type="EMBL" id="JAOPGA020000124">
    <property type="protein sequence ID" value="KAL0476962.1"/>
    <property type="molecule type" value="Genomic_DNA"/>
</dbReference>
<accession>A0AAW2YLM3</accession>
<dbReference type="EMBL" id="JAOPGA020000741">
    <property type="protein sequence ID" value="KAL0481251.1"/>
    <property type="molecule type" value="Genomic_DNA"/>
</dbReference>